<protein>
    <submittedName>
        <fullName evidence="1">Uncharacterized protein</fullName>
    </submittedName>
</protein>
<evidence type="ECO:0000313" key="1">
    <source>
        <dbReference type="EMBL" id="WVZ68507.1"/>
    </source>
</evidence>
<feature type="non-terminal residue" evidence="1">
    <location>
        <position position="108"/>
    </location>
</feature>
<dbReference type="EMBL" id="CP144748">
    <property type="protein sequence ID" value="WVZ68507.1"/>
    <property type="molecule type" value="Genomic_DNA"/>
</dbReference>
<organism evidence="1 2">
    <name type="scientific">Paspalum notatum var. saurae</name>
    <dbReference type="NCBI Taxonomy" id="547442"/>
    <lineage>
        <taxon>Eukaryota</taxon>
        <taxon>Viridiplantae</taxon>
        <taxon>Streptophyta</taxon>
        <taxon>Embryophyta</taxon>
        <taxon>Tracheophyta</taxon>
        <taxon>Spermatophyta</taxon>
        <taxon>Magnoliopsida</taxon>
        <taxon>Liliopsida</taxon>
        <taxon>Poales</taxon>
        <taxon>Poaceae</taxon>
        <taxon>PACMAD clade</taxon>
        <taxon>Panicoideae</taxon>
        <taxon>Andropogonodae</taxon>
        <taxon>Paspaleae</taxon>
        <taxon>Paspalinae</taxon>
        <taxon>Paspalum</taxon>
    </lineage>
</organism>
<sequence>MLGWRGVRGGDRCGVNSRRGWDGWPVRPAGRRATRVDGPAMGHGTWMGACQVESPARDEFGKSAVDFRAAPSFGISVCIEYLRHNHRADFCDKINPENCTMPTMAYGK</sequence>
<accession>A0AAQ3TBG4</accession>
<proteinExistence type="predicted"/>
<dbReference type="Proteomes" id="UP001341281">
    <property type="component" value="Chromosome 04"/>
</dbReference>
<reference evidence="1 2" key="1">
    <citation type="submission" date="2024-02" db="EMBL/GenBank/DDBJ databases">
        <title>High-quality chromosome-scale genome assembly of Pensacola bahiagrass (Paspalum notatum Flugge var. saurae).</title>
        <authorList>
            <person name="Vega J.M."/>
            <person name="Podio M."/>
            <person name="Orjuela J."/>
            <person name="Siena L.A."/>
            <person name="Pessino S.C."/>
            <person name="Combes M.C."/>
            <person name="Mariac C."/>
            <person name="Albertini E."/>
            <person name="Pupilli F."/>
            <person name="Ortiz J.P.A."/>
            <person name="Leblanc O."/>
        </authorList>
    </citation>
    <scope>NUCLEOTIDE SEQUENCE [LARGE SCALE GENOMIC DNA]</scope>
    <source>
        <strain evidence="1">R1</strain>
        <tissue evidence="1">Leaf</tissue>
    </source>
</reference>
<keyword evidence="2" id="KW-1185">Reference proteome</keyword>
<gene>
    <name evidence="1" type="ORF">U9M48_017441</name>
</gene>
<evidence type="ECO:0000313" key="2">
    <source>
        <dbReference type="Proteomes" id="UP001341281"/>
    </source>
</evidence>
<name>A0AAQ3TBG4_PASNO</name>
<dbReference type="AlphaFoldDB" id="A0AAQ3TBG4"/>